<dbReference type="KEGG" id="mya:MORIYA_0370"/>
<keyword evidence="2" id="KW-1185">Reference proteome</keyword>
<dbReference type="Proteomes" id="UP000250163">
    <property type="component" value="Chromosome MORIYA"/>
</dbReference>
<dbReference type="InterPro" id="IPR007396">
    <property type="entry name" value="TR_PAI2-type"/>
</dbReference>
<dbReference type="RefSeq" id="WP_112712190.1">
    <property type="nucleotide sequence ID" value="NZ_LS483250.1"/>
</dbReference>
<accession>A0A330LLX9</accession>
<dbReference type="PIRSF" id="PIRSF010372">
    <property type="entry name" value="PaiB"/>
    <property type="match status" value="1"/>
</dbReference>
<protein>
    <submittedName>
        <fullName evidence="1">Transcriptional regulator</fullName>
    </submittedName>
</protein>
<dbReference type="Gene3D" id="2.30.110.10">
    <property type="entry name" value="Electron Transport, Fmn-binding Protein, Chain A"/>
    <property type="match status" value="1"/>
</dbReference>
<dbReference type="OrthoDB" id="9794948at2"/>
<dbReference type="PANTHER" id="PTHR35802">
    <property type="entry name" value="PROTEASE SYNTHASE AND SPORULATION PROTEIN PAI 2"/>
    <property type="match status" value="1"/>
</dbReference>
<organism evidence="1 2">
    <name type="scientific">Moritella yayanosii</name>
    <dbReference type="NCBI Taxonomy" id="69539"/>
    <lineage>
        <taxon>Bacteria</taxon>
        <taxon>Pseudomonadati</taxon>
        <taxon>Pseudomonadota</taxon>
        <taxon>Gammaproteobacteria</taxon>
        <taxon>Alteromonadales</taxon>
        <taxon>Moritellaceae</taxon>
        <taxon>Moritella</taxon>
    </lineage>
</organism>
<name>A0A330LLX9_9GAMM</name>
<evidence type="ECO:0000313" key="1">
    <source>
        <dbReference type="EMBL" id="SQD76848.1"/>
    </source>
</evidence>
<proteinExistence type="predicted"/>
<sequence>MHIPRKFKQTDSDTLKDLIVKYPLATLISYSEAGLEANHIPFIFTTSQGADVLHGHVAKANPVWKMLNDNADVLLIFHGPNGYISPNHYPTKQKTGRAVPTWNYVAVHVKGSMTCIHDDSWILNHITQLSDQHEAGQSNPWSVNDAPPEYIQRMLPAIVGLELEIVSITGQWKVSQNQPHENQLGVVSGLVEQGGFESLEIADLVSQYIED</sequence>
<dbReference type="PANTHER" id="PTHR35802:SF1">
    <property type="entry name" value="PROTEASE SYNTHASE AND SPORULATION PROTEIN PAI 2"/>
    <property type="match status" value="1"/>
</dbReference>
<dbReference type="AlphaFoldDB" id="A0A330LLX9"/>
<evidence type="ECO:0000313" key="2">
    <source>
        <dbReference type="Proteomes" id="UP000250163"/>
    </source>
</evidence>
<dbReference type="EMBL" id="LS483250">
    <property type="protein sequence ID" value="SQD76848.1"/>
    <property type="molecule type" value="Genomic_DNA"/>
</dbReference>
<dbReference type="Pfam" id="PF04299">
    <property type="entry name" value="FMN_bind_2"/>
    <property type="match status" value="1"/>
</dbReference>
<dbReference type="SUPFAM" id="SSF50475">
    <property type="entry name" value="FMN-binding split barrel"/>
    <property type="match status" value="1"/>
</dbReference>
<dbReference type="InterPro" id="IPR012349">
    <property type="entry name" value="Split_barrel_FMN-bd"/>
</dbReference>
<reference evidence="2" key="1">
    <citation type="submission" date="2018-05" db="EMBL/GenBank/DDBJ databases">
        <authorList>
            <person name="Cea G.-C."/>
            <person name="William W."/>
        </authorList>
    </citation>
    <scope>NUCLEOTIDE SEQUENCE [LARGE SCALE GENOMIC DNA]</scope>
    <source>
        <strain evidence="2">DB21MT 5</strain>
    </source>
</reference>
<gene>
    <name evidence="1" type="ORF">MORIYA_0370</name>
</gene>